<proteinExistence type="predicted"/>
<dbReference type="Gene3D" id="2.30.42.10">
    <property type="match status" value="1"/>
</dbReference>
<evidence type="ECO:0000313" key="12">
    <source>
        <dbReference type="Proteomes" id="UP001184150"/>
    </source>
</evidence>
<dbReference type="EMBL" id="JAVDRD010000002">
    <property type="protein sequence ID" value="MDR6510396.1"/>
    <property type="molecule type" value="Genomic_DNA"/>
</dbReference>
<comment type="subcellular location">
    <subcellularLocation>
        <location evidence="1">Cell inner membrane</location>
    </subcellularLocation>
</comment>
<evidence type="ECO:0000256" key="1">
    <source>
        <dbReference type="ARBA" id="ARBA00004533"/>
    </source>
</evidence>
<evidence type="ECO:0000256" key="4">
    <source>
        <dbReference type="ARBA" id="ARBA00022519"/>
    </source>
</evidence>
<sequence length="278" mass="27834">MGKQAQGMAGSASLAGQALWRWRDWRWRIASPRFGRPPLAALVAEVALLGSVAALLAMLGWVLLAPLTPATTGDSAGLVVLDAPARAALFAQFDPFARDVPDGGGGGGEGGAALPFTLLGTRSTADGQGGGAILAGADGVQRAVPQGADIVPGVRLVQVAFDHVVLQRAGGTLVLRLAAQDGRPADSTGGKPPALRFRVADAVQGGPGLVVSGAVGDGQSLGLLPGDRIVALRGKPVRDARDARQIEAMLAAGKAVAVTVRRAGHDLALSLGPAGGGQ</sequence>
<dbReference type="InterPro" id="IPR001478">
    <property type="entry name" value="PDZ"/>
</dbReference>
<evidence type="ECO:0000313" key="11">
    <source>
        <dbReference type="EMBL" id="MDR6510396.1"/>
    </source>
</evidence>
<dbReference type="SMART" id="SM00228">
    <property type="entry name" value="PDZ"/>
    <property type="match status" value="1"/>
</dbReference>
<dbReference type="Gene3D" id="2.30.30.830">
    <property type="match status" value="1"/>
</dbReference>
<dbReference type="Proteomes" id="UP001184150">
    <property type="component" value="Unassembled WGS sequence"/>
</dbReference>
<evidence type="ECO:0000256" key="2">
    <source>
        <dbReference type="ARBA" id="ARBA00022448"/>
    </source>
</evidence>
<comment type="caution">
    <text evidence="11">The sequence shown here is derived from an EMBL/GenBank/DDBJ whole genome shotgun (WGS) entry which is preliminary data.</text>
</comment>
<evidence type="ECO:0000256" key="6">
    <source>
        <dbReference type="ARBA" id="ARBA00022927"/>
    </source>
</evidence>
<evidence type="ECO:0000256" key="9">
    <source>
        <dbReference type="SAM" id="Phobius"/>
    </source>
</evidence>
<organism evidence="11 12">
    <name type="scientific">Novosphingobium capsulatum</name>
    <dbReference type="NCBI Taxonomy" id="13688"/>
    <lineage>
        <taxon>Bacteria</taxon>
        <taxon>Pseudomonadati</taxon>
        <taxon>Pseudomonadota</taxon>
        <taxon>Alphaproteobacteria</taxon>
        <taxon>Sphingomonadales</taxon>
        <taxon>Sphingomonadaceae</taxon>
        <taxon>Novosphingobium</taxon>
    </lineage>
</organism>
<feature type="domain" description="PDZ" evidence="10">
    <location>
        <begin position="163"/>
        <end position="264"/>
    </location>
</feature>
<keyword evidence="7 9" id="KW-1133">Transmembrane helix</keyword>
<gene>
    <name evidence="11" type="ORF">J2792_001256</name>
</gene>
<protein>
    <submittedName>
        <fullName evidence="11">General secretion pathway protein C</fullName>
    </submittedName>
</protein>
<evidence type="ECO:0000259" key="10">
    <source>
        <dbReference type="PROSITE" id="PS50106"/>
    </source>
</evidence>
<keyword evidence="6" id="KW-0653">Protein transport</keyword>
<dbReference type="InterPro" id="IPR036034">
    <property type="entry name" value="PDZ_sf"/>
</dbReference>
<keyword evidence="5 9" id="KW-0812">Transmembrane</keyword>
<accession>A0ABU1MK42</accession>
<keyword evidence="4" id="KW-0997">Cell inner membrane</keyword>
<keyword evidence="8 9" id="KW-0472">Membrane</keyword>
<name>A0ABU1MK42_9SPHN</name>
<dbReference type="InterPro" id="IPR024961">
    <property type="entry name" value="T2SS_GspC_N"/>
</dbReference>
<dbReference type="Pfam" id="PF11356">
    <property type="entry name" value="T2SSC"/>
    <property type="match status" value="1"/>
</dbReference>
<keyword evidence="12" id="KW-1185">Reference proteome</keyword>
<feature type="transmembrane region" description="Helical" evidence="9">
    <location>
        <begin position="39"/>
        <end position="64"/>
    </location>
</feature>
<evidence type="ECO:0000256" key="3">
    <source>
        <dbReference type="ARBA" id="ARBA00022475"/>
    </source>
</evidence>
<evidence type="ECO:0000256" key="5">
    <source>
        <dbReference type="ARBA" id="ARBA00022692"/>
    </source>
</evidence>
<evidence type="ECO:0000256" key="7">
    <source>
        <dbReference type="ARBA" id="ARBA00022989"/>
    </source>
</evidence>
<reference evidence="11 12" key="1">
    <citation type="submission" date="2023-07" db="EMBL/GenBank/DDBJ databases">
        <title>Sorghum-associated microbial communities from plants grown in Nebraska, USA.</title>
        <authorList>
            <person name="Schachtman D."/>
        </authorList>
    </citation>
    <scope>NUCLEOTIDE SEQUENCE [LARGE SCALE GENOMIC DNA]</scope>
    <source>
        <strain evidence="11 12">DS1027</strain>
    </source>
</reference>
<dbReference type="SUPFAM" id="SSF50156">
    <property type="entry name" value="PDZ domain-like"/>
    <property type="match status" value="1"/>
</dbReference>
<evidence type="ECO:0000256" key="8">
    <source>
        <dbReference type="ARBA" id="ARBA00023136"/>
    </source>
</evidence>
<dbReference type="PROSITE" id="PS50106">
    <property type="entry name" value="PDZ"/>
    <property type="match status" value="1"/>
</dbReference>
<keyword evidence="3" id="KW-1003">Cell membrane</keyword>
<keyword evidence="2" id="KW-0813">Transport</keyword>